<comment type="caution">
    <text evidence="2">The sequence shown here is derived from an EMBL/GenBank/DDBJ whole genome shotgun (WGS) entry which is preliminary data.</text>
</comment>
<dbReference type="Proteomes" id="UP000295258">
    <property type="component" value="Unassembled WGS sequence"/>
</dbReference>
<reference evidence="2 3" key="1">
    <citation type="submission" date="2019-03" db="EMBL/GenBank/DDBJ databases">
        <title>Draft genome sequences of novel Actinobacteria.</title>
        <authorList>
            <person name="Sahin N."/>
            <person name="Ay H."/>
            <person name="Saygin H."/>
        </authorList>
    </citation>
    <scope>NUCLEOTIDE SEQUENCE [LARGE SCALE GENOMIC DNA]</scope>
    <source>
        <strain evidence="2 3">KC310</strain>
    </source>
</reference>
<feature type="transmembrane region" description="Helical" evidence="1">
    <location>
        <begin position="94"/>
        <end position="117"/>
    </location>
</feature>
<evidence type="ECO:0000313" key="3">
    <source>
        <dbReference type="Proteomes" id="UP000295258"/>
    </source>
</evidence>
<sequence length="229" mass="23990">MKPVDLWRHEARRAGLPALLGPPVLAALILLLAAFGDRLGSREDNTRWFLMGALERGVPLLAGVVAASPAGRDPAAELRLAIPDGYRPALLRRLAVALGCVALSSLAVSSVLMASGWWTFAYGGAAGQLVWLAPSLWLAALGLCCAAALRSTAAATSLVAFVWTGEQLFGGVLADNAAYRLLHLFATTSWSVDGWPLNRLVLMGTAVPMAAGAWLLLGNAERVLEGEPG</sequence>
<keyword evidence="1" id="KW-1133">Transmembrane helix</keyword>
<protein>
    <submittedName>
        <fullName evidence="2">Uncharacterized protein</fullName>
    </submittedName>
</protein>
<name>A0A4R4V2M6_9ACTN</name>
<keyword evidence="1" id="KW-0472">Membrane</keyword>
<keyword evidence="1" id="KW-0812">Transmembrane</keyword>
<dbReference type="RefSeq" id="WP_132602431.1">
    <property type="nucleotide sequence ID" value="NZ_SMKO01000154.1"/>
</dbReference>
<feature type="transmembrane region" description="Helical" evidence="1">
    <location>
        <begin position="14"/>
        <end position="35"/>
    </location>
</feature>
<organism evidence="2 3">
    <name type="scientific">Nonomuraea deserti</name>
    <dbReference type="NCBI Taxonomy" id="1848322"/>
    <lineage>
        <taxon>Bacteria</taxon>
        <taxon>Bacillati</taxon>
        <taxon>Actinomycetota</taxon>
        <taxon>Actinomycetes</taxon>
        <taxon>Streptosporangiales</taxon>
        <taxon>Streptosporangiaceae</taxon>
        <taxon>Nonomuraea</taxon>
    </lineage>
</organism>
<proteinExistence type="predicted"/>
<accession>A0A4R4V2M6</accession>
<gene>
    <name evidence="2" type="ORF">E1292_37275</name>
</gene>
<dbReference type="AlphaFoldDB" id="A0A4R4V2M6"/>
<keyword evidence="3" id="KW-1185">Reference proteome</keyword>
<feature type="transmembrane region" description="Helical" evidence="1">
    <location>
        <begin position="129"/>
        <end position="149"/>
    </location>
</feature>
<evidence type="ECO:0000256" key="1">
    <source>
        <dbReference type="SAM" id="Phobius"/>
    </source>
</evidence>
<dbReference type="EMBL" id="SMKO01000154">
    <property type="protein sequence ID" value="TDC97336.1"/>
    <property type="molecule type" value="Genomic_DNA"/>
</dbReference>
<evidence type="ECO:0000313" key="2">
    <source>
        <dbReference type="EMBL" id="TDC97336.1"/>
    </source>
</evidence>